<comment type="caution">
    <text evidence="2">The sequence shown here is derived from an EMBL/GenBank/DDBJ whole genome shotgun (WGS) entry which is preliminary data.</text>
</comment>
<protein>
    <submittedName>
        <fullName evidence="2">Uncharacterized protein</fullName>
    </submittedName>
</protein>
<dbReference type="PROSITE" id="PS50176">
    <property type="entry name" value="ARM_REPEAT"/>
    <property type="match status" value="1"/>
</dbReference>
<name>A0A5J4X8J5_9EUKA</name>
<dbReference type="EMBL" id="SNRW01000086">
    <property type="protein sequence ID" value="KAA6403558.1"/>
    <property type="molecule type" value="Genomic_DNA"/>
</dbReference>
<dbReference type="AlphaFoldDB" id="A0A5J4X8J5"/>
<feature type="repeat" description="ARM" evidence="1">
    <location>
        <begin position="9"/>
        <end position="54"/>
    </location>
</feature>
<dbReference type="Gene3D" id="1.25.10.10">
    <property type="entry name" value="Leucine-rich Repeat Variant"/>
    <property type="match status" value="1"/>
</dbReference>
<dbReference type="InterPro" id="IPR000225">
    <property type="entry name" value="Armadillo"/>
</dbReference>
<dbReference type="SUPFAM" id="SSF48371">
    <property type="entry name" value="ARM repeat"/>
    <property type="match status" value="1"/>
</dbReference>
<dbReference type="Proteomes" id="UP000324800">
    <property type="component" value="Unassembled WGS sequence"/>
</dbReference>
<evidence type="ECO:0000256" key="1">
    <source>
        <dbReference type="PROSITE-ProRule" id="PRU00259"/>
    </source>
</evidence>
<proteinExistence type="predicted"/>
<organism evidence="2 3">
    <name type="scientific">Streblomastix strix</name>
    <dbReference type="NCBI Taxonomy" id="222440"/>
    <lineage>
        <taxon>Eukaryota</taxon>
        <taxon>Metamonada</taxon>
        <taxon>Preaxostyla</taxon>
        <taxon>Oxymonadida</taxon>
        <taxon>Streblomastigidae</taxon>
        <taxon>Streblomastix</taxon>
    </lineage>
</organism>
<gene>
    <name evidence="2" type="ORF">EZS28_000915</name>
</gene>
<dbReference type="OrthoDB" id="7537227at2759"/>
<evidence type="ECO:0000313" key="3">
    <source>
        <dbReference type="Proteomes" id="UP000324800"/>
    </source>
</evidence>
<reference evidence="2 3" key="1">
    <citation type="submission" date="2019-03" db="EMBL/GenBank/DDBJ databases">
        <title>Single cell metagenomics reveals metabolic interactions within the superorganism composed of flagellate Streblomastix strix and complex community of Bacteroidetes bacteria on its surface.</title>
        <authorList>
            <person name="Treitli S.C."/>
            <person name="Kolisko M."/>
            <person name="Husnik F."/>
            <person name="Keeling P."/>
            <person name="Hampl V."/>
        </authorList>
    </citation>
    <scope>NUCLEOTIDE SEQUENCE [LARGE SCALE GENOMIC DNA]</scope>
    <source>
        <strain evidence="2">ST1C</strain>
    </source>
</reference>
<sequence>MKMRIAAEGGIRLLLDLLREGIPNNPELVSTVCSALANLSYSEENNIMIIKAKGISTILTALKAFSSNSNVLEKILRFLYKVIQFKAAADSLKNLDKSEILLSTMKVNMTQNLPQSQRVIELAALCITACFKQQDNFKKQLKLARKKFADSKILAYVHANCGTP</sequence>
<dbReference type="InterPro" id="IPR016024">
    <property type="entry name" value="ARM-type_fold"/>
</dbReference>
<accession>A0A5J4X8J5</accession>
<evidence type="ECO:0000313" key="2">
    <source>
        <dbReference type="EMBL" id="KAA6403558.1"/>
    </source>
</evidence>
<dbReference type="InterPro" id="IPR011989">
    <property type="entry name" value="ARM-like"/>
</dbReference>